<dbReference type="Gene3D" id="3.90.960.10">
    <property type="entry name" value="YbaK/aminoacyl-tRNA synthetase-associated domain"/>
    <property type="match status" value="1"/>
</dbReference>
<dbReference type="CDD" id="cd04332">
    <property type="entry name" value="YbaK_like"/>
    <property type="match status" value="1"/>
</dbReference>
<dbReference type="PANTHER" id="PTHR30411">
    <property type="entry name" value="CYTOPLASMIC PROTEIN"/>
    <property type="match status" value="1"/>
</dbReference>
<dbReference type="GeneID" id="20218352"/>
<dbReference type="EMBL" id="GL833135">
    <property type="protein sequence ID" value="EGB06298.1"/>
    <property type="molecule type" value="Genomic_DNA"/>
</dbReference>
<feature type="domain" description="YbaK/aminoacyl-tRNA synthetase-associated" evidence="1">
    <location>
        <begin position="23"/>
        <end position="155"/>
    </location>
</feature>
<evidence type="ECO:0000259" key="1">
    <source>
        <dbReference type="Pfam" id="PF04073"/>
    </source>
</evidence>
<evidence type="ECO:0000313" key="2">
    <source>
        <dbReference type="EMBL" id="EGB06298.1"/>
    </source>
</evidence>
<dbReference type="AlphaFoldDB" id="F0YER7"/>
<dbReference type="InParanoid" id="F0YER7"/>
<dbReference type="SUPFAM" id="SSF55826">
    <property type="entry name" value="YbaK/ProRS associated domain"/>
    <property type="match status" value="1"/>
</dbReference>
<accession>F0YER7</accession>
<proteinExistence type="predicted"/>
<feature type="non-terminal residue" evidence="2">
    <location>
        <position position="172"/>
    </location>
</feature>
<organism evidence="3">
    <name type="scientific">Aureococcus anophagefferens</name>
    <name type="common">Harmful bloom alga</name>
    <dbReference type="NCBI Taxonomy" id="44056"/>
    <lineage>
        <taxon>Eukaryota</taxon>
        <taxon>Sar</taxon>
        <taxon>Stramenopiles</taxon>
        <taxon>Ochrophyta</taxon>
        <taxon>Pelagophyceae</taxon>
        <taxon>Pelagomonadales</taxon>
        <taxon>Pelagomonadaceae</taxon>
        <taxon>Aureococcus</taxon>
    </lineage>
</organism>
<dbReference type="eggNOG" id="ENOG502QTG1">
    <property type="taxonomic scope" value="Eukaryota"/>
</dbReference>
<dbReference type="OrthoDB" id="1058301at2759"/>
<reference evidence="2 3" key="1">
    <citation type="journal article" date="2011" name="Proc. Natl. Acad. Sci. U.S.A.">
        <title>Niche of harmful alga Aureococcus anophagefferens revealed through ecogenomics.</title>
        <authorList>
            <person name="Gobler C.J."/>
            <person name="Berry D.L."/>
            <person name="Dyhrman S.T."/>
            <person name="Wilhelm S.W."/>
            <person name="Salamov A."/>
            <person name="Lobanov A.V."/>
            <person name="Zhang Y."/>
            <person name="Collier J.L."/>
            <person name="Wurch L.L."/>
            <person name="Kustka A.B."/>
            <person name="Dill B.D."/>
            <person name="Shah M."/>
            <person name="VerBerkmoes N.C."/>
            <person name="Kuo A."/>
            <person name="Terry A."/>
            <person name="Pangilinan J."/>
            <person name="Lindquist E.A."/>
            <person name="Lucas S."/>
            <person name="Paulsen I.T."/>
            <person name="Hattenrath-Lehmann T.K."/>
            <person name="Talmage S.C."/>
            <person name="Walker E.A."/>
            <person name="Koch F."/>
            <person name="Burson A.M."/>
            <person name="Marcoval M.A."/>
            <person name="Tang Y.Z."/>
            <person name="Lecleir G.R."/>
            <person name="Coyne K.J."/>
            <person name="Berg G.M."/>
            <person name="Bertrand E.M."/>
            <person name="Saito M.A."/>
            <person name="Gladyshev V.N."/>
            <person name="Grigoriev I.V."/>
        </authorList>
    </citation>
    <scope>NUCLEOTIDE SEQUENCE [LARGE SCALE GENOMIC DNA]</scope>
    <source>
        <strain evidence="3">CCMP 1984</strain>
    </source>
</reference>
<dbReference type="RefSeq" id="XP_009038878.1">
    <property type="nucleotide sequence ID" value="XM_009040630.1"/>
</dbReference>
<protein>
    <recommendedName>
        <fullName evidence="1">YbaK/aminoacyl-tRNA synthetase-associated domain-containing protein</fullName>
    </recommendedName>
</protein>
<dbReference type="PANTHER" id="PTHR30411:SF4">
    <property type="entry name" value="YBAK_AMINOACYL-TRNA SYNTHETASE-ASSOCIATED DOMAIN-CONTAINING PROTEIN"/>
    <property type="match status" value="1"/>
</dbReference>
<feature type="non-terminal residue" evidence="2">
    <location>
        <position position="1"/>
    </location>
</feature>
<name>F0YER7_AURAN</name>
<dbReference type="Proteomes" id="UP000002729">
    <property type="component" value="Unassembled WGS sequence"/>
</dbReference>
<sequence>SASTVCTKWVGANYYGKPMRSRAAELGCDVRQMTKTMLVENKQWRGDDPFARENAKHYLVVVQYAAAYDAQRMRSALSARTGLSKNQFNFRVADEATMAALSGFEHNAVTPFGMAEKRVPVVLASAARDAPGGFIWMGAGHTDLKLGVTVADFLKRFDPLVLDVSAPRDERE</sequence>
<dbReference type="GO" id="GO:0002161">
    <property type="term" value="F:aminoacyl-tRNA deacylase activity"/>
    <property type="evidence" value="ECO:0007669"/>
    <property type="project" value="InterPro"/>
</dbReference>
<keyword evidence="3" id="KW-1185">Reference proteome</keyword>
<dbReference type="OMA" id="HIDWKLG"/>
<gene>
    <name evidence="2" type="ORF">AURANDRAFT_14079</name>
</gene>
<dbReference type="InterPro" id="IPR036754">
    <property type="entry name" value="YbaK/aa-tRNA-synt-asso_dom_sf"/>
</dbReference>
<evidence type="ECO:0000313" key="3">
    <source>
        <dbReference type="Proteomes" id="UP000002729"/>
    </source>
</evidence>
<dbReference type="InterPro" id="IPR007214">
    <property type="entry name" value="YbaK/aa-tRNA-synth-assoc-dom"/>
</dbReference>
<dbReference type="Pfam" id="PF04073">
    <property type="entry name" value="tRNA_edit"/>
    <property type="match status" value="1"/>
</dbReference>
<dbReference type="KEGG" id="aaf:AURANDRAFT_14079"/>